<name>A0A858Q3W3_9GAMM</name>
<reference evidence="3" key="1">
    <citation type="submission" date="2019-12" db="EMBL/GenBank/DDBJ databases">
        <authorList>
            <person name="Awala S.I."/>
            <person name="Rhee S.K."/>
        </authorList>
    </citation>
    <scope>NUCLEOTIDE SEQUENCE [LARGE SCALE GENOMIC DNA]</scope>
    <source>
        <strain evidence="3">IM1</strain>
    </source>
</reference>
<proteinExistence type="predicted"/>
<sequence>MAPSSQELEPPPKPGRFKALKAWCREKGLFAHHLAQWQADFCRAAGAVESREGSRELRTLKEENQRLQRELTRKEKALAEAAALWVLQKKYRALLGGEVE</sequence>
<protein>
    <recommendedName>
        <fullName evidence="4">Transposase</fullName>
    </recommendedName>
</protein>
<dbReference type="AlphaFoldDB" id="A0A858Q3W3"/>
<dbReference type="EMBL" id="CP046565">
    <property type="protein sequence ID" value="QJD28519.1"/>
    <property type="molecule type" value="Genomic_DNA"/>
</dbReference>
<accession>A0A858Q3W3</accession>
<evidence type="ECO:0008006" key="4">
    <source>
        <dbReference type="Google" id="ProtNLM"/>
    </source>
</evidence>
<evidence type="ECO:0000313" key="2">
    <source>
        <dbReference type="EMBL" id="QJD28519.1"/>
    </source>
</evidence>
<evidence type="ECO:0000313" key="3">
    <source>
        <dbReference type="Proteomes" id="UP000503004"/>
    </source>
</evidence>
<dbReference type="KEGG" id="metu:GNH96_00065"/>
<keyword evidence="1" id="KW-0175">Coiled coil</keyword>
<organism evidence="2 3">
    <name type="scientific">Methylococcus geothermalis</name>
    <dbReference type="NCBI Taxonomy" id="2681310"/>
    <lineage>
        <taxon>Bacteria</taxon>
        <taxon>Pseudomonadati</taxon>
        <taxon>Pseudomonadota</taxon>
        <taxon>Gammaproteobacteria</taxon>
        <taxon>Methylococcales</taxon>
        <taxon>Methylococcaceae</taxon>
        <taxon>Methylococcus</taxon>
    </lineage>
</organism>
<dbReference type="RefSeq" id="WP_169601151.1">
    <property type="nucleotide sequence ID" value="NZ_CP046565.1"/>
</dbReference>
<gene>
    <name evidence="2" type="ORF">GNH96_00065</name>
</gene>
<keyword evidence="3" id="KW-1185">Reference proteome</keyword>
<evidence type="ECO:0000256" key="1">
    <source>
        <dbReference type="SAM" id="Coils"/>
    </source>
</evidence>
<feature type="coiled-coil region" evidence="1">
    <location>
        <begin position="50"/>
        <end position="84"/>
    </location>
</feature>
<dbReference type="Proteomes" id="UP000503004">
    <property type="component" value="Chromosome"/>
</dbReference>